<evidence type="ECO:0000256" key="9">
    <source>
        <dbReference type="PIRSR" id="PIRSR000138-1"/>
    </source>
</evidence>
<comment type="caution">
    <text evidence="12">The sequence shown here is derived from an EMBL/GenBank/DDBJ whole genome shotgun (WGS) entry which is preliminary data.</text>
</comment>
<feature type="binding site" evidence="10">
    <location>
        <position position="260"/>
    </location>
    <ligand>
        <name>glyoxylate</name>
        <dbReference type="ChEBI" id="CHEBI:36655"/>
    </ligand>
</feature>
<gene>
    <name evidence="12" type="primary">HAO1_0</name>
    <name evidence="12" type="ORF">AVEN_49122_1</name>
</gene>
<dbReference type="OrthoDB" id="25826at2759"/>
<evidence type="ECO:0000256" key="2">
    <source>
        <dbReference type="ARBA" id="ARBA00013087"/>
    </source>
</evidence>
<evidence type="ECO:0000256" key="6">
    <source>
        <dbReference type="ARBA" id="ARBA00024042"/>
    </source>
</evidence>
<feature type="binding site" evidence="10">
    <location>
        <begin position="312"/>
        <end position="313"/>
    </location>
    <ligand>
        <name>FMN</name>
        <dbReference type="ChEBI" id="CHEBI:58210"/>
    </ligand>
</feature>
<evidence type="ECO:0000256" key="7">
    <source>
        <dbReference type="ARBA" id="ARBA00029325"/>
    </source>
</evidence>
<feature type="binding site" evidence="10">
    <location>
        <position position="255"/>
    </location>
    <ligand>
        <name>FMN</name>
        <dbReference type="ChEBI" id="CHEBI:58210"/>
    </ligand>
</feature>
<proteinExistence type="inferred from homology"/>
<evidence type="ECO:0000256" key="3">
    <source>
        <dbReference type="ARBA" id="ARBA00022630"/>
    </source>
</evidence>
<dbReference type="Pfam" id="PF01070">
    <property type="entry name" value="FMN_dh"/>
    <property type="match status" value="1"/>
</dbReference>
<dbReference type="GO" id="GO:0005777">
    <property type="term" value="C:peroxisome"/>
    <property type="evidence" value="ECO:0007669"/>
    <property type="project" value="UniProtKB-ARBA"/>
</dbReference>
<dbReference type="PIRSF" id="PIRSF000138">
    <property type="entry name" value="Al-hdrx_acd_dh"/>
    <property type="match status" value="1"/>
</dbReference>
<evidence type="ECO:0000256" key="10">
    <source>
        <dbReference type="PIRSR" id="PIRSR000138-2"/>
    </source>
</evidence>
<feature type="binding site" evidence="10">
    <location>
        <position position="233"/>
    </location>
    <ligand>
        <name>FMN</name>
        <dbReference type="ChEBI" id="CHEBI:58210"/>
    </ligand>
</feature>
<keyword evidence="3 10" id="KW-0285">Flavoprotein</keyword>
<feature type="active site" description="Proton acceptor" evidence="9">
    <location>
        <position position="257"/>
    </location>
</feature>
<dbReference type="FunFam" id="3.20.20.70:FF:000056">
    <property type="entry name" value="hydroxyacid oxidase 2"/>
    <property type="match status" value="1"/>
</dbReference>
<dbReference type="EMBL" id="BGPR01000131">
    <property type="protein sequence ID" value="GBL97606.1"/>
    <property type="molecule type" value="Genomic_DNA"/>
</dbReference>
<dbReference type="CDD" id="cd02809">
    <property type="entry name" value="alpha_hydroxyacid_oxid_FMN"/>
    <property type="match status" value="1"/>
</dbReference>
<evidence type="ECO:0000259" key="11">
    <source>
        <dbReference type="PROSITE" id="PS51349"/>
    </source>
</evidence>
<protein>
    <recommendedName>
        <fullName evidence="2">(S)-2-hydroxy-acid oxidase</fullName>
        <ecNumber evidence="2">1.1.3.15</ecNumber>
    </recommendedName>
</protein>
<organism evidence="12 13">
    <name type="scientific">Araneus ventricosus</name>
    <name type="common">Orbweaver spider</name>
    <name type="synonym">Epeira ventricosa</name>
    <dbReference type="NCBI Taxonomy" id="182803"/>
    <lineage>
        <taxon>Eukaryota</taxon>
        <taxon>Metazoa</taxon>
        <taxon>Ecdysozoa</taxon>
        <taxon>Arthropoda</taxon>
        <taxon>Chelicerata</taxon>
        <taxon>Arachnida</taxon>
        <taxon>Araneae</taxon>
        <taxon>Araneomorphae</taxon>
        <taxon>Entelegynae</taxon>
        <taxon>Araneoidea</taxon>
        <taxon>Araneidae</taxon>
        <taxon>Araneus</taxon>
    </lineage>
</organism>
<dbReference type="InterPro" id="IPR013785">
    <property type="entry name" value="Aldolase_TIM"/>
</dbReference>
<dbReference type="SUPFAM" id="SSF51395">
    <property type="entry name" value="FMN-linked oxidoreductases"/>
    <property type="match status" value="1"/>
</dbReference>
<evidence type="ECO:0000313" key="13">
    <source>
        <dbReference type="Proteomes" id="UP000499080"/>
    </source>
</evidence>
<dbReference type="Gene3D" id="3.20.20.70">
    <property type="entry name" value="Aldolase class I"/>
    <property type="match status" value="1"/>
</dbReference>
<keyword evidence="4 10" id="KW-0288">FMN</keyword>
<comment type="cofactor">
    <cofactor evidence="1">
        <name>FMN</name>
        <dbReference type="ChEBI" id="CHEBI:58210"/>
    </cofactor>
</comment>
<dbReference type="PROSITE" id="PS51349">
    <property type="entry name" value="FMN_HYDROXY_ACID_DH_2"/>
    <property type="match status" value="1"/>
</dbReference>
<dbReference type="AlphaFoldDB" id="A0A4Y2C1W9"/>
<comment type="catalytic activity">
    <reaction evidence="7">
        <text>a (2S)-2-hydroxycarboxylate + O2 = a 2-oxocarboxylate + H2O2</text>
        <dbReference type="Rhea" id="RHEA:16789"/>
        <dbReference type="ChEBI" id="CHEBI:15379"/>
        <dbReference type="ChEBI" id="CHEBI:16240"/>
        <dbReference type="ChEBI" id="CHEBI:35179"/>
        <dbReference type="ChEBI" id="CHEBI:58123"/>
        <dbReference type="EC" id="1.1.3.15"/>
    </reaction>
    <physiologicalReaction direction="left-to-right" evidence="7">
        <dbReference type="Rhea" id="RHEA:16790"/>
    </physiologicalReaction>
</comment>
<name>A0A4Y2C1W9_ARAVE</name>
<dbReference type="PROSITE" id="PS00557">
    <property type="entry name" value="FMN_HYDROXY_ACID_DH_1"/>
    <property type="match status" value="1"/>
</dbReference>
<dbReference type="PANTHER" id="PTHR10578">
    <property type="entry name" value="S -2-HYDROXY-ACID OXIDASE-RELATED"/>
    <property type="match status" value="1"/>
</dbReference>
<dbReference type="Proteomes" id="UP000499080">
    <property type="component" value="Unassembled WGS sequence"/>
</dbReference>
<dbReference type="InterPro" id="IPR012133">
    <property type="entry name" value="Alpha-hydoxy_acid_DH_FMN"/>
</dbReference>
<evidence type="ECO:0000256" key="1">
    <source>
        <dbReference type="ARBA" id="ARBA00001917"/>
    </source>
</evidence>
<dbReference type="EC" id="1.1.3.15" evidence="2"/>
<evidence type="ECO:0000256" key="8">
    <source>
        <dbReference type="ARBA" id="ARBA00029327"/>
    </source>
</evidence>
<dbReference type="InterPro" id="IPR037396">
    <property type="entry name" value="FMN_HAD"/>
</dbReference>
<reference evidence="12 13" key="1">
    <citation type="journal article" date="2019" name="Sci. Rep.">
        <title>Orb-weaving spider Araneus ventricosus genome elucidates the spidroin gene catalogue.</title>
        <authorList>
            <person name="Kono N."/>
            <person name="Nakamura H."/>
            <person name="Ohtoshi R."/>
            <person name="Moran D.A.P."/>
            <person name="Shinohara A."/>
            <person name="Yoshida Y."/>
            <person name="Fujiwara M."/>
            <person name="Mori M."/>
            <person name="Tomita M."/>
            <person name="Arakawa K."/>
        </authorList>
    </citation>
    <scope>NUCLEOTIDE SEQUENCE [LARGE SCALE GENOMIC DNA]</scope>
</reference>
<evidence type="ECO:0000256" key="4">
    <source>
        <dbReference type="ARBA" id="ARBA00022643"/>
    </source>
</evidence>
<dbReference type="GO" id="GO:0010181">
    <property type="term" value="F:FMN binding"/>
    <property type="evidence" value="ECO:0007669"/>
    <property type="project" value="InterPro"/>
</dbReference>
<sequence length="366" mass="40529">MTKMLCLQDFEEYAKNTLDRKTYAFYSQGAEREVTLRENIRAFTRCTFVPRWLSSKEERDLSTTVLGEKLSMPIGIAPMSYQRLAHPDGELAAARAATDAGAIYTLSTSASSSIQEVAASRPNTSPLWMQLYVFKDRKGTMKIIRWAEENGFKAIVLTVDRPVNGLQLKLWRNGLDLPPHIRARNIENALGENQTTMKVTRNHISHSDILNSTLSWEDVAWVKSVSKLPVILKGILSVEDALEAVKYGASAVWISNHGGRQLDCVPTSLNVLPDISNALAGTGCEIYVDGGVRWGSDVLKALALGARCVFVGRPILYGLNHSGQDGVRSVQEILRSELDRAMHLAGCNSIREIGPHLIQKRQQAKI</sequence>
<feature type="binding site" evidence="10">
    <location>
        <begin position="289"/>
        <end position="293"/>
    </location>
    <ligand>
        <name>FMN</name>
        <dbReference type="ChEBI" id="CHEBI:58210"/>
    </ligand>
</feature>
<comment type="catalytic activity">
    <reaction evidence="8">
        <text>2-hydroxyoctanoate + O2 = 2-oxooctanoate + H2O2</text>
        <dbReference type="Rhea" id="RHEA:67940"/>
        <dbReference type="ChEBI" id="CHEBI:15379"/>
        <dbReference type="ChEBI" id="CHEBI:16240"/>
        <dbReference type="ChEBI" id="CHEBI:133514"/>
        <dbReference type="ChEBI" id="CHEBI:176689"/>
    </reaction>
    <physiologicalReaction direction="left-to-right" evidence="8">
        <dbReference type="Rhea" id="RHEA:67941"/>
    </physiologicalReaction>
</comment>
<feature type="binding site" evidence="10">
    <location>
        <position position="257"/>
    </location>
    <ligand>
        <name>glyoxylate</name>
        <dbReference type="ChEBI" id="CHEBI:36655"/>
    </ligand>
</feature>
<comment type="similarity">
    <text evidence="6">Belongs to the FMN-dependent alpha-hydroxy acid dehydrogenase family.</text>
</comment>
<feature type="domain" description="FMN hydroxy acid dehydrogenase" evidence="11">
    <location>
        <begin position="1"/>
        <end position="363"/>
    </location>
</feature>
<keyword evidence="5" id="KW-0560">Oxidoreductase</keyword>
<feature type="binding site" evidence="10">
    <location>
        <position position="107"/>
    </location>
    <ligand>
        <name>FMN</name>
        <dbReference type="ChEBI" id="CHEBI:58210"/>
    </ligand>
</feature>
<accession>A0A4Y2C1W9</accession>
<dbReference type="PANTHER" id="PTHR10578:SF107">
    <property type="entry name" value="2-HYDROXYACID OXIDASE 1"/>
    <property type="match status" value="1"/>
</dbReference>
<dbReference type="InterPro" id="IPR008259">
    <property type="entry name" value="FMN_hydac_DH_AS"/>
</dbReference>
<feature type="binding site" evidence="10">
    <location>
        <position position="130"/>
    </location>
    <ligand>
        <name>FMN</name>
        <dbReference type="ChEBI" id="CHEBI:58210"/>
    </ligand>
</feature>
<keyword evidence="13" id="KW-1185">Reference proteome</keyword>
<evidence type="ECO:0000313" key="12">
    <source>
        <dbReference type="EMBL" id="GBL97606.1"/>
    </source>
</evidence>
<evidence type="ECO:0000256" key="5">
    <source>
        <dbReference type="ARBA" id="ARBA00023002"/>
    </source>
</evidence>
<feature type="binding site" evidence="10">
    <location>
        <position position="158"/>
    </location>
    <ligand>
        <name>FMN</name>
        <dbReference type="ChEBI" id="CHEBI:58210"/>
    </ligand>
</feature>
<dbReference type="GO" id="GO:0003973">
    <property type="term" value="F:(S)-2-hydroxy-acid oxidase activity"/>
    <property type="evidence" value="ECO:0007669"/>
    <property type="project" value="UniProtKB-EC"/>
</dbReference>
<dbReference type="InterPro" id="IPR000262">
    <property type="entry name" value="FMN-dep_DH"/>
</dbReference>
<feature type="binding site" evidence="10">
    <location>
        <position position="132"/>
    </location>
    <ligand>
        <name>glyoxylate</name>
        <dbReference type="ChEBI" id="CHEBI:36655"/>
    </ligand>
</feature>